<sequence length="217" mass="23247">MTATEPRSSVVPDRGDGRDERAGRGRGGGSKLLNACVGLLLAAAAIGLQTLHMTPNEAAARLTYTGAKGENVDARRFTVRLDSFLAAKAIQNGEETVTTDNLFIVVNASARSSLKPYHLGQPQLLTADGKKFDATDRIASPLTLANTWVQPDIWVSGRFFFEVPSSALPEARVVFGLPAEVLVEPYQPEVEVDLGLDEEAARKLAASPQAVYSIVKK</sequence>
<evidence type="ECO:0000313" key="3">
    <source>
        <dbReference type="Proteomes" id="UP001589647"/>
    </source>
</evidence>
<comment type="caution">
    <text evidence="2">The sequence shown here is derived from an EMBL/GenBank/DDBJ whole genome shotgun (WGS) entry which is preliminary data.</text>
</comment>
<gene>
    <name evidence="2" type="ORF">ACFFV7_40365</name>
</gene>
<evidence type="ECO:0000256" key="1">
    <source>
        <dbReference type="SAM" id="MobiDB-lite"/>
    </source>
</evidence>
<name>A0ABV5ITV2_9ACTN</name>
<dbReference type="Proteomes" id="UP001589647">
    <property type="component" value="Unassembled WGS sequence"/>
</dbReference>
<keyword evidence="3" id="KW-1185">Reference proteome</keyword>
<accession>A0ABV5ITV2</accession>
<dbReference type="RefSeq" id="WP_189653607.1">
    <property type="nucleotide sequence ID" value="NZ_BMRC01000044.1"/>
</dbReference>
<evidence type="ECO:0008006" key="4">
    <source>
        <dbReference type="Google" id="ProtNLM"/>
    </source>
</evidence>
<dbReference type="EMBL" id="JBHMEI010000056">
    <property type="protein sequence ID" value="MFB9207498.1"/>
    <property type="molecule type" value="Genomic_DNA"/>
</dbReference>
<feature type="region of interest" description="Disordered" evidence="1">
    <location>
        <begin position="1"/>
        <end position="27"/>
    </location>
</feature>
<evidence type="ECO:0000313" key="2">
    <source>
        <dbReference type="EMBL" id="MFB9207498.1"/>
    </source>
</evidence>
<organism evidence="2 3">
    <name type="scientific">Nonomuraea spiralis</name>
    <dbReference type="NCBI Taxonomy" id="46182"/>
    <lineage>
        <taxon>Bacteria</taxon>
        <taxon>Bacillati</taxon>
        <taxon>Actinomycetota</taxon>
        <taxon>Actinomycetes</taxon>
        <taxon>Streptosporangiales</taxon>
        <taxon>Streptosporangiaceae</taxon>
        <taxon>Nonomuraea</taxon>
    </lineage>
</organism>
<feature type="compositionally biased region" description="Basic and acidic residues" evidence="1">
    <location>
        <begin position="13"/>
        <end position="23"/>
    </location>
</feature>
<protein>
    <recommendedName>
        <fullName evidence="4">DUF4352 domain-containing protein</fullName>
    </recommendedName>
</protein>
<proteinExistence type="predicted"/>
<reference evidence="2 3" key="1">
    <citation type="submission" date="2024-09" db="EMBL/GenBank/DDBJ databases">
        <authorList>
            <person name="Sun Q."/>
            <person name="Mori K."/>
        </authorList>
    </citation>
    <scope>NUCLEOTIDE SEQUENCE [LARGE SCALE GENOMIC DNA]</scope>
    <source>
        <strain evidence="2 3">CCM 3426</strain>
    </source>
</reference>